<organism evidence="1 2">
    <name type="scientific">Dentiscutata heterogama</name>
    <dbReference type="NCBI Taxonomy" id="1316150"/>
    <lineage>
        <taxon>Eukaryota</taxon>
        <taxon>Fungi</taxon>
        <taxon>Fungi incertae sedis</taxon>
        <taxon>Mucoromycota</taxon>
        <taxon>Glomeromycotina</taxon>
        <taxon>Glomeromycetes</taxon>
        <taxon>Diversisporales</taxon>
        <taxon>Gigasporaceae</taxon>
        <taxon>Dentiscutata</taxon>
    </lineage>
</organism>
<dbReference type="EMBL" id="CAJVPU010004889">
    <property type="protein sequence ID" value="CAG8539498.1"/>
    <property type="molecule type" value="Genomic_DNA"/>
</dbReference>
<gene>
    <name evidence="1" type="ORF">DHETER_LOCUS4740</name>
</gene>
<sequence length="915" mass="104274">MSTEYGATTQRSHKNLHNGQQEATEEQITETAQGNCLSTPVINNLILRLNSENQDNEPGSNNETTYYKITSRKFPSLTYAIKEKIATIQGQKRIEMLPKKPSLPNKLWKTIAFSQYINLQEFIYKNLINNIKQANEETVLQAAEGGVIAIKKQKQSTTFDNISEWLLAFKAYMDAVLIIYENCEQELNTYRDHINELCTKYKFSADVESEGKNFDAAATKRTREDWRHNTWATTTWPDGREICINWNRKTCTEDRNCRRVHACITCRKLGHSEKTCFRKYPELRKLGLTNIDSVKNEQPTLNKSSKFKYDAQFKASRAITSSNPLSQEEKTIVKQLPPSQFNVTTPINKIAFDYLIQDHPNCPFIQYIKDGLEYGFRFNFSGKRTTKIQENLKSINIEPTALTNYINSEIAIGRMCGPFTIDDLPCLTFQINPCGLVEKKNTNPKVYRIISHLSAPCGTSINDGIDPTEFTTKYENLNHAISWITQYGRALTFGNRASGGIFCRFADVLTWIATGAQQELNQFLRILKVLNIPYKQSKLEGPYTAITFLGIHIDTNTFSASIPELKKSKIIELLTEWHKKSRPFVQRFIKTLGSTNSSKFHIKMTSPMKTDINWWSNILPKWSGIYVMEDRTWIQPNTQNLYTDASNLGGGAMYSVYFTMFNWSQTIDISKHTIQVHNQANAEAFYAGFCRNTIINDIITKMYMTQIQGNYSVKLEHIAGKDNKDADLLSRNGHKQYRAQNPFARYLHLVIPDEYANLSQTTNKPKNNLPLNEQAATILALVAFYSLARLGELLPKSQQNLAKILTTKTLKFERTGTNTFATIQLPRTKNHKIVERPILIINSTKDDLCPIQALKTYILFRTNPTYAPGKNTLFIKANGELATKSWFIGRLKSLLPDANVAGHSFRAGGATELVL</sequence>
<comment type="caution">
    <text evidence="1">The sequence shown here is derived from an EMBL/GenBank/DDBJ whole genome shotgun (WGS) entry which is preliminary data.</text>
</comment>
<proteinExistence type="predicted"/>
<evidence type="ECO:0000313" key="1">
    <source>
        <dbReference type="EMBL" id="CAG8539498.1"/>
    </source>
</evidence>
<protein>
    <submittedName>
        <fullName evidence="1">14107_t:CDS:1</fullName>
    </submittedName>
</protein>
<dbReference type="Proteomes" id="UP000789702">
    <property type="component" value="Unassembled WGS sequence"/>
</dbReference>
<reference evidence="1" key="1">
    <citation type="submission" date="2021-06" db="EMBL/GenBank/DDBJ databases">
        <authorList>
            <person name="Kallberg Y."/>
            <person name="Tangrot J."/>
            <person name="Rosling A."/>
        </authorList>
    </citation>
    <scope>NUCLEOTIDE SEQUENCE</scope>
    <source>
        <strain evidence="1">IL203A</strain>
    </source>
</reference>
<keyword evidence="2" id="KW-1185">Reference proteome</keyword>
<accession>A0ACA9LNN1</accession>
<name>A0ACA9LNN1_9GLOM</name>
<evidence type="ECO:0000313" key="2">
    <source>
        <dbReference type="Proteomes" id="UP000789702"/>
    </source>
</evidence>